<evidence type="ECO:0000313" key="1">
    <source>
        <dbReference type="EMBL" id="MED6144824.1"/>
    </source>
</evidence>
<gene>
    <name evidence="1" type="ORF">PIB30_019068</name>
</gene>
<dbReference type="EMBL" id="JASCZI010090679">
    <property type="protein sequence ID" value="MED6144824.1"/>
    <property type="molecule type" value="Genomic_DNA"/>
</dbReference>
<proteinExistence type="predicted"/>
<name>A0ABU6T8G5_9FABA</name>
<organism evidence="1 2">
    <name type="scientific">Stylosanthes scabra</name>
    <dbReference type="NCBI Taxonomy" id="79078"/>
    <lineage>
        <taxon>Eukaryota</taxon>
        <taxon>Viridiplantae</taxon>
        <taxon>Streptophyta</taxon>
        <taxon>Embryophyta</taxon>
        <taxon>Tracheophyta</taxon>
        <taxon>Spermatophyta</taxon>
        <taxon>Magnoliopsida</taxon>
        <taxon>eudicotyledons</taxon>
        <taxon>Gunneridae</taxon>
        <taxon>Pentapetalae</taxon>
        <taxon>rosids</taxon>
        <taxon>fabids</taxon>
        <taxon>Fabales</taxon>
        <taxon>Fabaceae</taxon>
        <taxon>Papilionoideae</taxon>
        <taxon>50 kb inversion clade</taxon>
        <taxon>dalbergioids sensu lato</taxon>
        <taxon>Dalbergieae</taxon>
        <taxon>Pterocarpus clade</taxon>
        <taxon>Stylosanthes</taxon>
    </lineage>
</organism>
<protein>
    <submittedName>
        <fullName evidence="1">Uncharacterized protein</fullName>
    </submittedName>
</protein>
<evidence type="ECO:0000313" key="2">
    <source>
        <dbReference type="Proteomes" id="UP001341840"/>
    </source>
</evidence>
<reference evidence="1 2" key="1">
    <citation type="journal article" date="2023" name="Plants (Basel)">
        <title>Bridging the Gap: Combining Genomics and Transcriptomics Approaches to Understand Stylosanthes scabra, an Orphan Legume from the Brazilian Caatinga.</title>
        <authorList>
            <person name="Ferreira-Neto J.R.C."/>
            <person name="da Silva M.D."/>
            <person name="Binneck E."/>
            <person name="de Melo N.F."/>
            <person name="da Silva R.H."/>
            <person name="de Melo A.L.T.M."/>
            <person name="Pandolfi V."/>
            <person name="Bustamante F.O."/>
            <person name="Brasileiro-Vidal A.C."/>
            <person name="Benko-Iseppon A.M."/>
        </authorList>
    </citation>
    <scope>NUCLEOTIDE SEQUENCE [LARGE SCALE GENOMIC DNA]</scope>
    <source>
        <tissue evidence="1">Leaves</tissue>
    </source>
</reference>
<accession>A0ABU6T8G5</accession>
<sequence length="413" mass="46600">MESVETGECLWLVTSGHVFGIRVEKLQELGKNEVQLRHWKSNLPPPPFDFFIKLPQGDITNSFLFHSNLFFAGGPPASSTNIYQLSYLGGTTLAITDAVAAGTVPPPPTLLYDRCYVANIQGDVYLLVHDSPVYLVERKMGFWVLRSGSKEWHPLPLPPSILRSYSYSESTTYAWWHWHCLVWKDKLFLEVDADPETITYPRKIIFYVYDPQADDHSWHQLKEKLPFSSCEDGYSHVSIMAVSSLGDVGNCSVAMTWSMEDGPPSYKRTVKIHALMVDNQDYCIRRRQCLEEACEAIIPSSFNADHTNVKFVDLGKGKVCVLIVGFTKGYPMLCVLVLGLALLQGGEQEHQGQRFLSVEVLVNQVYDMKACQEDMYLRLVPCSSFLYSFSKGMPTQTCLLPRSHVSNEKAEAS</sequence>
<comment type="caution">
    <text evidence="1">The sequence shown here is derived from an EMBL/GenBank/DDBJ whole genome shotgun (WGS) entry which is preliminary data.</text>
</comment>
<dbReference type="Proteomes" id="UP001341840">
    <property type="component" value="Unassembled WGS sequence"/>
</dbReference>
<keyword evidence="2" id="KW-1185">Reference proteome</keyword>